<dbReference type="AlphaFoldDB" id="D6TFJ0"/>
<organism evidence="4 5">
    <name type="scientific">Ktedonobacter racemifer DSM 44963</name>
    <dbReference type="NCBI Taxonomy" id="485913"/>
    <lineage>
        <taxon>Bacteria</taxon>
        <taxon>Bacillati</taxon>
        <taxon>Chloroflexota</taxon>
        <taxon>Ktedonobacteria</taxon>
        <taxon>Ktedonobacterales</taxon>
        <taxon>Ktedonobacteraceae</taxon>
        <taxon>Ktedonobacter</taxon>
    </lineage>
</organism>
<dbReference type="PANTHER" id="PTHR44591:SF3">
    <property type="entry name" value="RESPONSE REGULATORY DOMAIN-CONTAINING PROTEIN"/>
    <property type="match status" value="1"/>
</dbReference>
<evidence type="ECO:0000256" key="1">
    <source>
        <dbReference type="ARBA" id="ARBA00022553"/>
    </source>
</evidence>
<dbReference type="InterPro" id="IPR001789">
    <property type="entry name" value="Sig_transdc_resp-reg_receiver"/>
</dbReference>
<dbReference type="EMBL" id="ADVG01000001">
    <property type="protein sequence ID" value="EFH88670.1"/>
    <property type="molecule type" value="Genomic_DNA"/>
</dbReference>
<keyword evidence="1 2" id="KW-0597">Phosphoprotein</keyword>
<keyword evidence="5" id="KW-1185">Reference proteome</keyword>
<dbReference type="GO" id="GO:0000160">
    <property type="term" value="P:phosphorelay signal transduction system"/>
    <property type="evidence" value="ECO:0007669"/>
    <property type="project" value="InterPro"/>
</dbReference>
<sequence length="169" mass="18524">MHNIQAASDQTGRDDHVSLSKGAQALQQVLAQPTKEVLAMQKPLKHLLVVEDDLDLASLEANFLATHGFTVITVHNGEDAIAFLQSSLPDMVVLDIELAGSLNGWQVLRSLRHRANIPVLLTTSAIVGVRKQLRDHAESRATLDHLAKPYTMPSLLKQVQRMLMVAPNS</sequence>
<dbReference type="InParanoid" id="D6TFJ0"/>
<evidence type="ECO:0000259" key="3">
    <source>
        <dbReference type="PROSITE" id="PS50110"/>
    </source>
</evidence>
<proteinExistence type="predicted"/>
<dbReference type="eggNOG" id="COG3437">
    <property type="taxonomic scope" value="Bacteria"/>
</dbReference>
<comment type="caution">
    <text evidence="4">The sequence shown here is derived from an EMBL/GenBank/DDBJ whole genome shotgun (WGS) entry which is preliminary data.</text>
</comment>
<dbReference type="InterPro" id="IPR011006">
    <property type="entry name" value="CheY-like_superfamily"/>
</dbReference>
<reference evidence="4 5" key="1">
    <citation type="journal article" date="2011" name="Stand. Genomic Sci.">
        <title>Non-contiguous finished genome sequence and contextual data of the filamentous soil bacterium Ktedonobacter racemifer type strain (SOSP1-21).</title>
        <authorList>
            <person name="Chang Y.J."/>
            <person name="Land M."/>
            <person name="Hauser L."/>
            <person name="Chertkov O."/>
            <person name="Del Rio T.G."/>
            <person name="Nolan M."/>
            <person name="Copeland A."/>
            <person name="Tice H."/>
            <person name="Cheng J.F."/>
            <person name="Lucas S."/>
            <person name="Han C."/>
            <person name="Goodwin L."/>
            <person name="Pitluck S."/>
            <person name="Ivanova N."/>
            <person name="Ovchinikova G."/>
            <person name="Pati A."/>
            <person name="Chen A."/>
            <person name="Palaniappan K."/>
            <person name="Mavromatis K."/>
            <person name="Liolios K."/>
            <person name="Brettin T."/>
            <person name="Fiebig A."/>
            <person name="Rohde M."/>
            <person name="Abt B."/>
            <person name="Goker M."/>
            <person name="Detter J.C."/>
            <person name="Woyke T."/>
            <person name="Bristow J."/>
            <person name="Eisen J.A."/>
            <person name="Markowitz V."/>
            <person name="Hugenholtz P."/>
            <person name="Kyrpides N.C."/>
            <person name="Klenk H.P."/>
            <person name="Lapidus A."/>
        </authorList>
    </citation>
    <scope>NUCLEOTIDE SEQUENCE [LARGE SCALE GENOMIC DNA]</scope>
    <source>
        <strain evidence="5">DSM 44963</strain>
    </source>
</reference>
<evidence type="ECO:0000313" key="5">
    <source>
        <dbReference type="Proteomes" id="UP000004508"/>
    </source>
</evidence>
<protein>
    <submittedName>
        <fullName evidence="4">Response regulator receiver protein</fullName>
    </submittedName>
</protein>
<gene>
    <name evidence="4" type="ORF">Krac_10154</name>
</gene>
<dbReference type="SUPFAM" id="SSF52172">
    <property type="entry name" value="CheY-like"/>
    <property type="match status" value="1"/>
</dbReference>
<dbReference type="RefSeq" id="WP_007904783.1">
    <property type="nucleotide sequence ID" value="NZ_ADVG01000001.1"/>
</dbReference>
<dbReference type="STRING" id="485913.Krac_10154"/>
<feature type="domain" description="Response regulatory" evidence="3">
    <location>
        <begin position="46"/>
        <end position="163"/>
    </location>
</feature>
<evidence type="ECO:0000256" key="2">
    <source>
        <dbReference type="PROSITE-ProRule" id="PRU00169"/>
    </source>
</evidence>
<name>D6TFJ0_KTERA</name>
<dbReference type="PANTHER" id="PTHR44591">
    <property type="entry name" value="STRESS RESPONSE REGULATOR PROTEIN 1"/>
    <property type="match status" value="1"/>
</dbReference>
<dbReference type="InterPro" id="IPR050595">
    <property type="entry name" value="Bact_response_regulator"/>
</dbReference>
<accession>D6TFJ0</accession>
<dbReference type="Proteomes" id="UP000004508">
    <property type="component" value="Unassembled WGS sequence"/>
</dbReference>
<dbReference type="OrthoDB" id="160209at2"/>
<feature type="modified residue" description="4-aspartylphosphate" evidence="2">
    <location>
        <position position="95"/>
    </location>
</feature>
<dbReference type="PROSITE" id="PS50110">
    <property type="entry name" value="RESPONSE_REGULATORY"/>
    <property type="match status" value="1"/>
</dbReference>
<dbReference type="Gene3D" id="3.40.50.2300">
    <property type="match status" value="1"/>
</dbReference>
<dbReference type="SMART" id="SM00448">
    <property type="entry name" value="REC"/>
    <property type="match status" value="1"/>
</dbReference>
<evidence type="ECO:0000313" key="4">
    <source>
        <dbReference type="EMBL" id="EFH88670.1"/>
    </source>
</evidence>
<dbReference type="Pfam" id="PF00072">
    <property type="entry name" value="Response_reg"/>
    <property type="match status" value="1"/>
</dbReference>